<evidence type="ECO:0000256" key="1">
    <source>
        <dbReference type="ARBA" id="ARBA00022491"/>
    </source>
</evidence>
<dbReference type="PANTHER" id="PTHR30204">
    <property type="entry name" value="REDOX-CYCLING DRUG-SENSING TRANSCRIPTIONAL ACTIVATOR SOXR"/>
    <property type="match status" value="1"/>
</dbReference>
<sequence>MTIKEFSNLCGCNPQTIRYYDRMNLLKPVKVDDWTGYRFYDERQALDFVKIKNLQTAGFTIDEIKELLDADNEAIYEAFTKKIKEQEDRLNAMLEIQKSYQSEITEMTKKIEEVRAEIIMRMEDYNPSLEFGIGNATYDHVKGQVDDFFDSIIKNRDYNKLEYIDNDENSEEIKQDLLNDPNLVTCYEKHGWDAVKDFYDEFSDLNDSQEYMLLFELASDKSNWTGFANTILGMLILKNKARKRKLDCKINNSKDGNNHFWLLIRKNDEVGK</sequence>
<keyword evidence="2" id="KW-0805">Transcription regulation</keyword>
<dbReference type="InterPro" id="IPR000551">
    <property type="entry name" value="MerR-type_HTH_dom"/>
</dbReference>
<dbReference type="InterPro" id="IPR009061">
    <property type="entry name" value="DNA-bd_dom_put_sf"/>
</dbReference>
<dbReference type="GO" id="GO:0003677">
    <property type="term" value="F:DNA binding"/>
    <property type="evidence" value="ECO:0007669"/>
    <property type="project" value="UniProtKB-KW"/>
</dbReference>
<dbReference type="InterPro" id="IPR047057">
    <property type="entry name" value="MerR_fam"/>
</dbReference>
<evidence type="ECO:0000256" key="5">
    <source>
        <dbReference type="SAM" id="Coils"/>
    </source>
</evidence>
<keyword evidence="3" id="KW-0238">DNA-binding</keyword>
<dbReference type="SMART" id="SM00422">
    <property type="entry name" value="HTH_MERR"/>
    <property type="match status" value="1"/>
</dbReference>
<evidence type="ECO:0000256" key="3">
    <source>
        <dbReference type="ARBA" id="ARBA00023125"/>
    </source>
</evidence>
<keyword evidence="5" id="KW-0175">Coiled coil</keyword>
<feature type="coiled-coil region" evidence="5">
    <location>
        <begin position="76"/>
        <end position="117"/>
    </location>
</feature>
<keyword evidence="1" id="KW-0678">Repressor</keyword>
<keyword evidence="4" id="KW-0804">Transcription</keyword>
<evidence type="ECO:0000256" key="2">
    <source>
        <dbReference type="ARBA" id="ARBA00023015"/>
    </source>
</evidence>
<evidence type="ECO:0000313" key="7">
    <source>
        <dbReference type="EMBL" id="SFP96856.1"/>
    </source>
</evidence>
<feature type="domain" description="HTH merR-type" evidence="6">
    <location>
        <begin position="1"/>
        <end position="70"/>
    </location>
</feature>
<organism evidence="7 8">
    <name type="scientific">Butyrivibrio proteoclasticus</name>
    <dbReference type="NCBI Taxonomy" id="43305"/>
    <lineage>
        <taxon>Bacteria</taxon>
        <taxon>Bacillati</taxon>
        <taxon>Bacillota</taxon>
        <taxon>Clostridia</taxon>
        <taxon>Lachnospirales</taxon>
        <taxon>Lachnospiraceae</taxon>
        <taxon>Butyrivibrio</taxon>
    </lineage>
</organism>
<accession>A0A1I5UQD8</accession>
<gene>
    <name evidence="7" type="ORF">SAMN04487928_113103</name>
</gene>
<name>A0A1I5UQD8_9FIRM</name>
<dbReference type="RefSeq" id="WP_074888028.1">
    <property type="nucleotide sequence ID" value="NZ_FOXO01000013.1"/>
</dbReference>
<dbReference type="AlphaFoldDB" id="A0A1I5UQD8"/>
<evidence type="ECO:0000256" key="4">
    <source>
        <dbReference type="ARBA" id="ARBA00023163"/>
    </source>
</evidence>
<dbReference type="GO" id="GO:0003700">
    <property type="term" value="F:DNA-binding transcription factor activity"/>
    <property type="evidence" value="ECO:0007669"/>
    <property type="project" value="InterPro"/>
</dbReference>
<dbReference type="Proteomes" id="UP000182624">
    <property type="component" value="Unassembled WGS sequence"/>
</dbReference>
<dbReference type="PANTHER" id="PTHR30204:SF69">
    <property type="entry name" value="MERR-FAMILY TRANSCRIPTIONAL REGULATOR"/>
    <property type="match status" value="1"/>
</dbReference>
<dbReference type="SUPFAM" id="SSF46955">
    <property type="entry name" value="Putative DNA-binding domain"/>
    <property type="match status" value="1"/>
</dbReference>
<dbReference type="PROSITE" id="PS50937">
    <property type="entry name" value="HTH_MERR_2"/>
    <property type="match status" value="1"/>
</dbReference>
<dbReference type="Pfam" id="PF13411">
    <property type="entry name" value="MerR_1"/>
    <property type="match status" value="1"/>
</dbReference>
<proteinExistence type="predicted"/>
<keyword evidence="8" id="KW-1185">Reference proteome</keyword>
<dbReference type="Gene3D" id="1.10.1660.10">
    <property type="match status" value="1"/>
</dbReference>
<reference evidence="8" key="1">
    <citation type="submission" date="2016-10" db="EMBL/GenBank/DDBJ databases">
        <authorList>
            <person name="Varghese N."/>
            <person name="Submissions S."/>
        </authorList>
    </citation>
    <scope>NUCLEOTIDE SEQUENCE [LARGE SCALE GENOMIC DNA]</scope>
    <source>
        <strain evidence="8">P18</strain>
    </source>
</reference>
<evidence type="ECO:0000259" key="6">
    <source>
        <dbReference type="PROSITE" id="PS50937"/>
    </source>
</evidence>
<evidence type="ECO:0000313" key="8">
    <source>
        <dbReference type="Proteomes" id="UP000182624"/>
    </source>
</evidence>
<protein>
    <submittedName>
        <fullName evidence="7">Transcriptional regulator, MerR family</fullName>
    </submittedName>
</protein>
<dbReference type="EMBL" id="FOXO01000013">
    <property type="protein sequence ID" value="SFP96856.1"/>
    <property type="molecule type" value="Genomic_DNA"/>
</dbReference>